<evidence type="ECO:0000256" key="1">
    <source>
        <dbReference type="ARBA" id="ARBA00011955"/>
    </source>
</evidence>
<evidence type="ECO:0000313" key="13">
    <source>
        <dbReference type="EMBL" id="HIT93831.1"/>
    </source>
</evidence>
<feature type="binding site" evidence="11">
    <location>
        <position position="306"/>
    </location>
    <ligand>
        <name>Mg(2+)</name>
        <dbReference type="ChEBI" id="CHEBI:18420"/>
    </ligand>
</feature>
<dbReference type="EC" id="2.7.1.180" evidence="1 10"/>
<evidence type="ECO:0000256" key="12">
    <source>
        <dbReference type="RuleBase" id="RU363002"/>
    </source>
</evidence>
<comment type="subcellular location">
    <subcellularLocation>
        <location evidence="12">Cell inner membrane</location>
        <topology evidence="12">Lipid-anchor</topology>
        <orientation evidence="12">Periplasmic side</orientation>
    </subcellularLocation>
</comment>
<dbReference type="GO" id="GO:0005886">
    <property type="term" value="C:plasma membrane"/>
    <property type="evidence" value="ECO:0007669"/>
    <property type="project" value="UniProtKB-SubCell"/>
</dbReference>
<evidence type="ECO:0000256" key="4">
    <source>
        <dbReference type="ARBA" id="ARBA00022679"/>
    </source>
</evidence>
<dbReference type="GO" id="GO:0016740">
    <property type="term" value="F:transferase activity"/>
    <property type="evidence" value="ECO:0007669"/>
    <property type="project" value="UniProtKB-UniRule"/>
</dbReference>
<keyword evidence="12" id="KW-1003">Cell membrane</keyword>
<dbReference type="Pfam" id="PF02424">
    <property type="entry name" value="ApbE"/>
    <property type="match status" value="1"/>
</dbReference>
<gene>
    <name evidence="13" type="ORF">IAC43_01475</name>
</gene>
<comment type="similarity">
    <text evidence="10 12">Belongs to the ApbE family.</text>
</comment>
<dbReference type="PANTHER" id="PTHR30040">
    <property type="entry name" value="THIAMINE BIOSYNTHESIS LIPOPROTEIN APBE"/>
    <property type="match status" value="1"/>
</dbReference>
<keyword evidence="4 10" id="KW-0808">Transferase</keyword>
<organism evidence="13 14">
    <name type="scientific">Candidatus Faecivivens stercoripullorum</name>
    <dbReference type="NCBI Taxonomy" id="2840805"/>
    <lineage>
        <taxon>Bacteria</taxon>
        <taxon>Bacillati</taxon>
        <taxon>Bacillota</taxon>
        <taxon>Clostridia</taxon>
        <taxon>Eubacteriales</taxon>
        <taxon>Oscillospiraceae</taxon>
        <taxon>Oscillospiraceae incertae sedis</taxon>
        <taxon>Candidatus Faecivivens</taxon>
    </lineage>
</organism>
<dbReference type="Gene3D" id="3.10.520.10">
    <property type="entry name" value="ApbE-like domains"/>
    <property type="match status" value="1"/>
</dbReference>
<dbReference type="InterPro" id="IPR003374">
    <property type="entry name" value="ApbE-like_sf"/>
</dbReference>
<feature type="binding site" evidence="11">
    <location>
        <position position="191"/>
    </location>
    <ligand>
        <name>Mg(2+)</name>
        <dbReference type="ChEBI" id="CHEBI:18420"/>
    </ligand>
</feature>
<evidence type="ECO:0000256" key="7">
    <source>
        <dbReference type="ARBA" id="ARBA00022842"/>
    </source>
</evidence>
<reference evidence="13" key="1">
    <citation type="submission" date="2020-10" db="EMBL/GenBank/DDBJ databases">
        <authorList>
            <person name="Gilroy R."/>
        </authorList>
    </citation>
    <scope>NUCLEOTIDE SEQUENCE</scope>
    <source>
        <strain evidence="13">ChiBcec7-5410</strain>
    </source>
</reference>
<name>A0A9D1H5D3_9FIRM</name>
<dbReference type="PROSITE" id="PS51257">
    <property type="entry name" value="PROKAR_LIPOPROTEIN"/>
    <property type="match status" value="1"/>
</dbReference>
<reference evidence="13" key="2">
    <citation type="journal article" date="2021" name="PeerJ">
        <title>Extensive microbial diversity within the chicken gut microbiome revealed by metagenomics and culture.</title>
        <authorList>
            <person name="Gilroy R."/>
            <person name="Ravi A."/>
            <person name="Getino M."/>
            <person name="Pursley I."/>
            <person name="Horton D.L."/>
            <person name="Alikhan N.F."/>
            <person name="Baker D."/>
            <person name="Gharbi K."/>
            <person name="Hall N."/>
            <person name="Watson M."/>
            <person name="Adriaenssens E.M."/>
            <person name="Foster-Nyarko E."/>
            <person name="Jarju S."/>
            <person name="Secka A."/>
            <person name="Antonio M."/>
            <person name="Oren A."/>
            <person name="Chaudhuri R.R."/>
            <person name="La Ragione R."/>
            <person name="Hildebrand F."/>
            <person name="Pallen M.J."/>
        </authorList>
    </citation>
    <scope>NUCLEOTIDE SEQUENCE</scope>
    <source>
        <strain evidence="13">ChiBcec7-5410</strain>
    </source>
</reference>
<dbReference type="PANTHER" id="PTHR30040:SF2">
    <property type="entry name" value="FAD:PROTEIN FMN TRANSFERASE"/>
    <property type="match status" value="1"/>
</dbReference>
<dbReference type="Proteomes" id="UP000824160">
    <property type="component" value="Unassembled WGS sequence"/>
</dbReference>
<dbReference type="PIRSF" id="PIRSF006268">
    <property type="entry name" value="ApbE"/>
    <property type="match status" value="1"/>
</dbReference>
<proteinExistence type="inferred from homology"/>
<dbReference type="EMBL" id="DVLW01000038">
    <property type="protein sequence ID" value="HIT93831.1"/>
    <property type="molecule type" value="Genomic_DNA"/>
</dbReference>
<keyword evidence="3 10" id="KW-0285">Flavoprotein</keyword>
<accession>A0A9D1H5D3</accession>
<evidence type="ECO:0000256" key="5">
    <source>
        <dbReference type="ARBA" id="ARBA00022723"/>
    </source>
</evidence>
<feature type="binding site" evidence="11">
    <location>
        <position position="310"/>
    </location>
    <ligand>
        <name>Mg(2+)</name>
        <dbReference type="ChEBI" id="CHEBI:18420"/>
    </ligand>
</feature>
<keyword evidence="6 10" id="KW-0274">FAD</keyword>
<comment type="cofactor">
    <cofactor evidence="11">
        <name>Mg(2+)</name>
        <dbReference type="ChEBI" id="CHEBI:18420"/>
    </cofactor>
    <cofactor evidence="11">
        <name>Mn(2+)</name>
        <dbReference type="ChEBI" id="CHEBI:29035"/>
    </cofactor>
    <text evidence="11">Magnesium. Can also use manganese.</text>
</comment>
<keyword evidence="5 10" id="KW-0479">Metal-binding</keyword>
<keyword evidence="12" id="KW-0472">Membrane</keyword>
<dbReference type="AlphaFoldDB" id="A0A9D1H5D3"/>
<dbReference type="SUPFAM" id="SSF143631">
    <property type="entry name" value="ApbE-like"/>
    <property type="match status" value="1"/>
</dbReference>
<evidence type="ECO:0000313" key="14">
    <source>
        <dbReference type="Proteomes" id="UP000824160"/>
    </source>
</evidence>
<keyword evidence="12" id="KW-0997">Cell inner membrane</keyword>
<evidence type="ECO:0000256" key="8">
    <source>
        <dbReference type="ARBA" id="ARBA00031306"/>
    </source>
</evidence>
<evidence type="ECO:0000256" key="2">
    <source>
        <dbReference type="ARBA" id="ARBA00016337"/>
    </source>
</evidence>
<keyword evidence="7 10" id="KW-0460">Magnesium</keyword>
<evidence type="ECO:0000256" key="11">
    <source>
        <dbReference type="PIRSR" id="PIRSR006268-2"/>
    </source>
</evidence>
<evidence type="ECO:0000256" key="6">
    <source>
        <dbReference type="ARBA" id="ARBA00022827"/>
    </source>
</evidence>
<dbReference type="InterPro" id="IPR024932">
    <property type="entry name" value="ApbE"/>
</dbReference>
<evidence type="ECO:0000256" key="9">
    <source>
        <dbReference type="ARBA" id="ARBA00048540"/>
    </source>
</evidence>
<evidence type="ECO:0000256" key="3">
    <source>
        <dbReference type="ARBA" id="ARBA00022630"/>
    </source>
</evidence>
<comment type="catalytic activity">
    <reaction evidence="9 10 12">
        <text>L-threonyl-[protein] + FAD = FMN-L-threonyl-[protein] + AMP + H(+)</text>
        <dbReference type="Rhea" id="RHEA:36847"/>
        <dbReference type="Rhea" id="RHEA-COMP:11060"/>
        <dbReference type="Rhea" id="RHEA-COMP:11061"/>
        <dbReference type="ChEBI" id="CHEBI:15378"/>
        <dbReference type="ChEBI" id="CHEBI:30013"/>
        <dbReference type="ChEBI" id="CHEBI:57692"/>
        <dbReference type="ChEBI" id="CHEBI:74257"/>
        <dbReference type="ChEBI" id="CHEBI:456215"/>
        <dbReference type="EC" id="2.7.1.180"/>
    </reaction>
</comment>
<dbReference type="GO" id="GO:0046872">
    <property type="term" value="F:metal ion binding"/>
    <property type="evidence" value="ECO:0007669"/>
    <property type="project" value="UniProtKB-UniRule"/>
</dbReference>
<protein>
    <recommendedName>
        <fullName evidence="2 10">FAD:protein FMN transferase</fullName>
        <ecNumber evidence="1 10">2.7.1.180</ecNumber>
    </recommendedName>
    <alternativeName>
        <fullName evidence="8 10">Flavin transferase</fullName>
    </alternativeName>
</protein>
<comment type="caution">
    <text evidence="13">The sequence shown here is derived from an EMBL/GenBank/DDBJ whole genome shotgun (WGS) entry which is preliminary data.</text>
</comment>
<comment type="function">
    <text evidence="12">Flavin transferase that catalyzes the transfer of the FMN moiety of FAD and its covalent binding to the hydroxyl group of a threonine residue in a target flavoprotein.</text>
</comment>
<evidence type="ECO:0000256" key="10">
    <source>
        <dbReference type="PIRNR" id="PIRNR006268"/>
    </source>
</evidence>
<keyword evidence="12" id="KW-0449">Lipoprotein</keyword>
<sequence>MRLNGRWKRTLAAVLFGGMLVLTSGGCSQPPQRFTTSFLDVFDTASAIVGYAPDQQTFDLQADQCHQTLERYNQLYDIYNSYDGLANLKTINDNAGVAPVEVSEEIIDLLQFGKEMYELSDGLVNICFGSVLEIWHDYREDGLSHPEKAELPPMELLEEAAEHTDIDALIIDEEASTVYLSDPEMRLDVGAIAKGYAVQRMTESAVENGMENAAFSIGGNVSTVGWKEGKEGNPWIIGIENPDLTAGDYLLTVGISDLSVVTSGNYQRYYTVDGNRYHHIIDPNTLMPADYMQAVSVLTDDSGLGDGLSTMLFLMPVDEGRELVESLDGVEALWVEMDGTVVTSSGFDEYIND</sequence>